<name>A0ABX2A6G7_9MICO</name>
<accession>A0ABX2A6G7</accession>
<dbReference type="InterPro" id="IPR000468">
    <property type="entry name" value="Barstar"/>
</dbReference>
<sequence length="176" mass="18891">MPAFDPAESTPPFDFVLMQNGAVSLYWDLAVLDDACIRLSALGYRVVRIEADAWCDAASMFDALAVALELPGHFRRNFDALNDCLSDVAAGDYGLPADAIGLALVLTGYDSFAATEPVAAQALADPFADQSRTALLFGHRLICLLQSDNPRFDLAPVGAQAVAWNPAEWLDSQRGV</sequence>
<dbReference type="RefSeq" id="WP_216645438.1">
    <property type="nucleotide sequence ID" value="NZ_BAAAML010000014.1"/>
</dbReference>
<protein>
    <recommendedName>
        <fullName evidence="1">Barstar (barnase inhibitor) domain-containing protein</fullName>
    </recommendedName>
</protein>
<proteinExistence type="predicted"/>
<reference evidence="2 3" key="1">
    <citation type="submission" date="2020-05" db="EMBL/GenBank/DDBJ databases">
        <title>Genomic Encyclopedia of Type Strains, Phase III (KMG-III): the genomes of soil and plant-associated and newly described type strains.</title>
        <authorList>
            <person name="Whitman W."/>
        </authorList>
    </citation>
    <scope>NUCLEOTIDE SEQUENCE [LARGE SCALE GENOMIC DNA]</scope>
    <source>
        <strain evidence="2 3">KCTC 19046</strain>
    </source>
</reference>
<dbReference type="Pfam" id="PF01337">
    <property type="entry name" value="Barstar"/>
    <property type="match status" value="1"/>
</dbReference>
<feature type="domain" description="Barstar (barnase inhibitor)" evidence="1">
    <location>
        <begin position="45"/>
        <end position="141"/>
    </location>
</feature>
<evidence type="ECO:0000259" key="1">
    <source>
        <dbReference type="Pfam" id="PF01337"/>
    </source>
</evidence>
<dbReference type="Proteomes" id="UP000757540">
    <property type="component" value="Unassembled WGS sequence"/>
</dbReference>
<dbReference type="EMBL" id="JABEZU010000002">
    <property type="protein sequence ID" value="NOV97198.1"/>
    <property type="molecule type" value="Genomic_DNA"/>
</dbReference>
<evidence type="ECO:0000313" key="3">
    <source>
        <dbReference type="Proteomes" id="UP000757540"/>
    </source>
</evidence>
<evidence type="ECO:0000313" key="2">
    <source>
        <dbReference type="EMBL" id="NOV97198.1"/>
    </source>
</evidence>
<comment type="caution">
    <text evidence="2">The sequence shown here is derived from an EMBL/GenBank/DDBJ whole genome shotgun (WGS) entry which is preliminary data.</text>
</comment>
<gene>
    <name evidence="2" type="ORF">HDG69_001773</name>
</gene>
<organism evidence="2 3">
    <name type="scientific">Isoptericola halotolerans</name>
    <dbReference type="NCBI Taxonomy" id="300560"/>
    <lineage>
        <taxon>Bacteria</taxon>
        <taxon>Bacillati</taxon>
        <taxon>Actinomycetota</taxon>
        <taxon>Actinomycetes</taxon>
        <taxon>Micrococcales</taxon>
        <taxon>Promicromonosporaceae</taxon>
        <taxon>Isoptericola</taxon>
    </lineage>
</organism>
<keyword evidence="3" id="KW-1185">Reference proteome</keyword>